<evidence type="ECO:0000313" key="2">
    <source>
        <dbReference type="Proteomes" id="UP000008783"/>
    </source>
</evidence>
<organism evidence="1 2">
    <name type="scientific">Puccinia graminis f. sp. tritici (strain CRL 75-36-700-3 / race SCCL)</name>
    <name type="common">Black stem rust fungus</name>
    <dbReference type="NCBI Taxonomy" id="418459"/>
    <lineage>
        <taxon>Eukaryota</taxon>
        <taxon>Fungi</taxon>
        <taxon>Dikarya</taxon>
        <taxon>Basidiomycota</taxon>
        <taxon>Pucciniomycotina</taxon>
        <taxon>Pucciniomycetes</taxon>
        <taxon>Pucciniales</taxon>
        <taxon>Pucciniaceae</taxon>
        <taxon>Puccinia</taxon>
    </lineage>
</organism>
<dbReference type="OMA" id="GASAPCH"/>
<dbReference type="PANTHER" id="PTHR33096">
    <property type="entry name" value="CXC2 DOMAIN-CONTAINING PROTEIN"/>
    <property type="match status" value="1"/>
</dbReference>
<dbReference type="PANTHER" id="PTHR33096:SF1">
    <property type="entry name" value="CXC1-LIKE CYSTEINE CLUSTER ASSOCIATED WITH KDZ TRANSPOSASES DOMAIN-CONTAINING PROTEIN"/>
    <property type="match status" value="1"/>
</dbReference>
<dbReference type="KEGG" id="pgr:PGTG_12393"/>
<evidence type="ECO:0000313" key="1">
    <source>
        <dbReference type="EMBL" id="EFP86437.1"/>
    </source>
</evidence>
<keyword evidence="2" id="KW-1185">Reference proteome</keyword>
<reference evidence="2" key="2">
    <citation type="journal article" date="2011" name="Proc. Natl. Acad. Sci. U.S.A.">
        <title>Obligate biotrophy features unraveled by the genomic analysis of rust fungi.</title>
        <authorList>
            <person name="Duplessis S."/>
            <person name="Cuomo C.A."/>
            <person name="Lin Y.-C."/>
            <person name="Aerts A."/>
            <person name="Tisserant E."/>
            <person name="Veneault-Fourrey C."/>
            <person name="Joly D.L."/>
            <person name="Hacquard S."/>
            <person name="Amselem J."/>
            <person name="Cantarel B.L."/>
            <person name="Chiu R."/>
            <person name="Coutinho P.M."/>
            <person name="Feau N."/>
            <person name="Field M."/>
            <person name="Frey P."/>
            <person name="Gelhaye E."/>
            <person name="Goldberg J."/>
            <person name="Grabherr M.G."/>
            <person name="Kodira C.D."/>
            <person name="Kohler A."/>
            <person name="Kuees U."/>
            <person name="Lindquist E.A."/>
            <person name="Lucas S.M."/>
            <person name="Mago R."/>
            <person name="Mauceli E."/>
            <person name="Morin E."/>
            <person name="Murat C."/>
            <person name="Pangilinan J.L."/>
            <person name="Park R."/>
            <person name="Pearson M."/>
            <person name="Quesneville H."/>
            <person name="Rouhier N."/>
            <person name="Sakthikumar S."/>
            <person name="Salamov A.A."/>
            <person name="Schmutz J."/>
            <person name="Selles B."/>
            <person name="Shapiro H."/>
            <person name="Tanguay P."/>
            <person name="Tuskan G.A."/>
            <person name="Henrissat B."/>
            <person name="Van de Peer Y."/>
            <person name="Rouze P."/>
            <person name="Ellis J.G."/>
            <person name="Dodds P.N."/>
            <person name="Schein J.E."/>
            <person name="Zhong S."/>
            <person name="Hamelin R.C."/>
            <person name="Grigoriev I.V."/>
            <person name="Szabo L.J."/>
            <person name="Martin F."/>
        </authorList>
    </citation>
    <scope>NUCLEOTIDE SEQUENCE [LARGE SCALE GENOMIC DNA]</scope>
    <source>
        <strain evidence="2">CRL 75-36-700-3 / race SCCL</strain>
    </source>
</reference>
<dbReference type="InterPro" id="IPR040521">
    <property type="entry name" value="KDZ"/>
</dbReference>
<accession>E3KQ62</accession>
<dbReference type="GeneID" id="10540452"/>
<dbReference type="OrthoDB" id="2505052at2759"/>
<protein>
    <submittedName>
        <fullName evidence="1">Uncharacterized protein</fullName>
    </submittedName>
</protein>
<dbReference type="STRING" id="418459.E3KQ62"/>
<name>E3KQ62_PUCGT</name>
<dbReference type="RefSeq" id="XP_003330856.1">
    <property type="nucleotide sequence ID" value="XM_003330808.1"/>
</dbReference>
<proteinExistence type="predicted"/>
<dbReference type="Pfam" id="PF18758">
    <property type="entry name" value="KDZ"/>
    <property type="match status" value="1"/>
</dbReference>
<gene>
    <name evidence="1" type="ORF">PGTG_12393</name>
</gene>
<dbReference type="InParanoid" id="E3KQ62"/>
<sequence>MHRVSQLMSVTENVGMLYNIGCSMDKYINLRNLLVKDRPQIKFGTSVFHTYVHNWMCQLDYHPHFNKGWGLLDGEGLEFGQWAAQRAFQADHTDVEDHRMKKMANIYEQENVIDLLSFFINQHLALRNWLRNPRVSLASEVEVRELLDLIESRETAFARCLEHRLTFGD</sequence>
<dbReference type="HOGENOM" id="CLU_134573_0_0_1"/>
<reference key="1">
    <citation type="submission" date="2007-01" db="EMBL/GenBank/DDBJ databases">
        <title>The Genome Sequence of Puccinia graminis f. sp. tritici Strain CRL 75-36-700-3.</title>
        <authorList>
            <consortium name="The Broad Institute Genome Sequencing Platform"/>
            <person name="Birren B."/>
            <person name="Lander E."/>
            <person name="Galagan J."/>
            <person name="Nusbaum C."/>
            <person name="Devon K."/>
            <person name="Cuomo C."/>
            <person name="Jaffe D."/>
            <person name="Butler J."/>
            <person name="Alvarez P."/>
            <person name="Gnerre S."/>
            <person name="Grabherr M."/>
            <person name="Mauceli E."/>
            <person name="Brockman W."/>
            <person name="Young S."/>
            <person name="LaButti K."/>
            <person name="Sykes S."/>
            <person name="DeCaprio D."/>
            <person name="Crawford M."/>
            <person name="Koehrsen M."/>
            <person name="Engels R."/>
            <person name="Montgomery P."/>
            <person name="Pearson M."/>
            <person name="Howarth C."/>
            <person name="Larson L."/>
            <person name="White J."/>
            <person name="Zeng Q."/>
            <person name="Kodira C."/>
            <person name="Yandava C."/>
            <person name="Alvarado L."/>
            <person name="O'Leary S."/>
            <person name="Szabo L."/>
            <person name="Dean R."/>
            <person name="Schein J."/>
        </authorList>
    </citation>
    <scope>NUCLEOTIDE SEQUENCE</scope>
    <source>
        <strain>CRL 75-36-700-3</strain>
    </source>
</reference>
<dbReference type="VEuPathDB" id="FungiDB:PGTG_12393"/>
<dbReference type="Proteomes" id="UP000008783">
    <property type="component" value="Unassembled WGS sequence"/>
</dbReference>
<dbReference type="AlphaFoldDB" id="E3KQ62"/>
<dbReference type="EMBL" id="DS178300">
    <property type="protein sequence ID" value="EFP86437.1"/>
    <property type="molecule type" value="Genomic_DNA"/>
</dbReference>